<dbReference type="PANTHER" id="PTHR30038:SF0">
    <property type="entry name" value="TUNGSTEN-CONTAINING ALDEHYDE FERREDOXIN OXIDOREDUCTASE"/>
    <property type="match status" value="1"/>
</dbReference>
<organism evidence="10 11">
    <name type="scientific">Candidatus Methanolliviera hydrocarbonicum</name>
    <dbReference type="NCBI Taxonomy" id="2491085"/>
    <lineage>
        <taxon>Archaea</taxon>
        <taxon>Methanobacteriati</taxon>
        <taxon>Methanobacteriota</taxon>
        <taxon>Candidatus Methanoliparia</taxon>
        <taxon>Candidatus Methanoliparales</taxon>
        <taxon>Candidatus Methanollivieraceae</taxon>
        <taxon>Candidatus Methanolliviera</taxon>
    </lineage>
</organism>
<comment type="cofactor">
    <cofactor evidence="8">
        <name>tungstopterin</name>
        <dbReference type="ChEBI" id="CHEBI:30402"/>
    </cofactor>
</comment>
<dbReference type="SMART" id="SM00790">
    <property type="entry name" value="AFOR_N"/>
    <property type="match status" value="1"/>
</dbReference>
<dbReference type="EMBL" id="RXIL01000180">
    <property type="protein sequence ID" value="RZN65859.1"/>
    <property type="molecule type" value="Genomic_DNA"/>
</dbReference>
<name>A0A520KU67_9EURY</name>
<accession>A0A520KU67</accession>
<dbReference type="InterPro" id="IPR051919">
    <property type="entry name" value="W-dependent_AOR"/>
</dbReference>
<reference evidence="10 11" key="1">
    <citation type="journal article" date="2019" name="Nat. Microbiol.">
        <title>Wide diversity of methane and short-chain alkane metabolisms in uncultured archaea.</title>
        <authorList>
            <person name="Borrel G."/>
            <person name="Adam P.S."/>
            <person name="McKay L.J."/>
            <person name="Chen L.X."/>
            <person name="Sierra-Garcia I.N."/>
            <person name="Sieber C.M."/>
            <person name="Letourneur Q."/>
            <person name="Ghozlane A."/>
            <person name="Andersen G.L."/>
            <person name="Li W.J."/>
            <person name="Hallam S.J."/>
            <person name="Muyzer G."/>
            <person name="de Oliveira V.M."/>
            <person name="Inskeep W.P."/>
            <person name="Banfield J.F."/>
            <person name="Gribaldo S."/>
        </authorList>
    </citation>
    <scope>NUCLEOTIDE SEQUENCE [LARGE SCALE GENOMIC DNA]</scope>
    <source>
        <strain evidence="10">NM1b</strain>
    </source>
</reference>
<comment type="caution">
    <text evidence="10">The sequence shown here is derived from an EMBL/GenBank/DDBJ whole genome shotgun (WGS) entry which is preliminary data.</text>
</comment>
<evidence type="ECO:0000256" key="8">
    <source>
        <dbReference type="ARBA" id="ARBA00049934"/>
    </source>
</evidence>
<evidence type="ECO:0000256" key="2">
    <source>
        <dbReference type="ARBA" id="ARBA00011032"/>
    </source>
</evidence>
<keyword evidence="5" id="KW-0560">Oxidoreductase</keyword>
<dbReference type="InterPro" id="IPR036503">
    <property type="entry name" value="Ald_Fedxn_OxRdtase_N_sf"/>
</dbReference>
<comment type="cofactor">
    <cofactor evidence="1">
        <name>[4Fe-4S] cluster</name>
        <dbReference type="ChEBI" id="CHEBI:49883"/>
    </cofactor>
</comment>
<keyword evidence="7" id="KW-0411">Iron-sulfur</keyword>
<dbReference type="Pfam" id="PF02730">
    <property type="entry name" value="AFOR_N"/>
    <property type="match status" value="1"/>
</dbReference>
<keyword evidence="4" id="KW-0479">Metal-binding</keyword>
<dbReference type="SUPFAM" id="SSF56228">
    <property type="entry name" value="Aldehyde ferredoxin oxidoreductase, N-terminal domain"/>
    <property type="match status" value="1"/>
</dbReference>
<dbReference type="GO" id="GO:0051539">
    <property type="term" value="F:4 iron, 4 sulfur cluster binding"/>
    <property type="evidence" value="ECO:0007669"/>
    <property type="project" value="UniProtKB-KW"/>
</dbReference>
<dbReference type="InterPro" id="IPR001203">
    <property type="entry name" value="OxRdtase_Ald_Fedxn_C"/>
</dbReference>
<dbReference type="InterPro" id="IPR013983">
    <property type="entry name" value="Ald_Fedxn_OxRdtase_N"/>
</dbReference>
<dbReference type="SUPFAM" id="SSF48310">
    <property type="entry name" value="Aldehyde ferredoxin oxidoreductase, C-terminal domains"/>
    <property type="match status" value="1"/>
</dbReference>
<evidence type="ECO:0000256" key="3">
    <source>
        <dbReference type="ARBA" id="ARBA00022485"/>
    </source>
</evidence>
<dbReference type="Proteomes" id="UP000320766">
    <property type="component" value="Unassembled WGS sequence"/>
</dbReference>
<evidence type="ECO:0000256" key="4">
    <source>
        <dbReference type="ARBA" id="ARBA00022723"/>
    </source>
</evidence>
<dbReference type="GO" id="GO:0016625">
    <property type="term" value="F:oxidoreductase activity, acting on the aldehyde or oxo group of donors, iron-sulfur protein as acceptor"/>
    <property type="evidence" value="ECO:0007669"/>
    <property type="project" value="InterPro"/>
</dbReference>
<dbReference type="Gene3D" id="1.10.569.10">
    <property type="entry name" value="Aldehyde Ferredoxin Oxidoreductase Protein, subunit A, domain 2"/>
    <property type="match status" value="1"/>
</dbReference>
<dbReference type="InterPro" id="IPR036021">
    <property type="entry name" value="Tungsten_al_ferr_oxy-like_C"/>
</dbReference>
<dbReference type="Gene3D" id="1.10.599.10">
    <property type="entry name" value="Aldehyde Ferredoxin Oxidoreductase Protein, subunit A, domain 3"/>
    <property type="match status" value="1"/>
</dbReference>
<evidence type="ECO:0000256" key="6">
    <source>
        <dbReference type="ARBA" id="ARBA00023004"/>
    </source>
</evidence>
<gene>
    <name evidence="10" type="ORF">EF807_09025</name>
</gene>
<proteinExistence type="inferred from homology"/>
<keyword evidence="6" id="KW-0408">Iron</keyword>
<evidence type="ECO:0000313" key="11">
    <source>
        <dbReference type="Proteomes" id="UP000320766"/>
    </source>
</evidence>
<evidence type="ECO:0000313" key="10">
    <source>
        <dbReference type="EMBL" id="RZN65859.1"/>
    </source>
</evidence>
<dbReference type="Gene3D" id="3.60.9.10">
    <property type="entry name" value="Aldehyde ferredoxin oxidoreductase, N-terminal domain"/>
    <property type="match status" value="1"/>
</dbReference>
<dbReference type="InterPro" id="IPR013984">
    <property type="entry name" value="Ald_Fedxn_OxRdtase_dom2"/>
</dbReference>
<dbReference type="GO" id="GO:0046872">
    <property type="term" value="F:metal ion binding"/>
    <property type="evidence" value="ECO:0007669"/>
    <property type="project" value="UniProtKB-KW"/>
</dbReference>
<evidence type="ECO:0000256" key="5">
    <source>
        <dbReference type="ARBA" id="ARBA00023002"/>
    </source>
</evidence>
<comment type="similarity">
    <text evidence="2">Belongs to the AOR/FOR family.</text>
</comment>
<evidence type="ECO:0000256" key="1">
    <source>
        <dbReference type="ARBA" id="ARBA00001966"/>
    </source>
</evidence>
<sequence>MDGGYMDGILRIDLSKNKFSIEKLSKKIYHEFIGGKGLGAYLFCKEVKNGIDPLGPENKLIFTTGPATGTPFPTSGRYCLFFKSPLTAICGVCTSGGTAAERMKRCGYDAVIVEGRAERGSYLIVTESGVEFRSATDIWGKDALETEEIIKEDFGREEVTILTIGPAGENLVKYAMIVNDKWRCAGRCGPGAVMGSKNLKAILFNGYKDVEAHDPDQFYELAKEQIEKILKNTIIMDSYRKYGTPVHMGNLAAEGALPTRYFHKGYFDEYEKINADAIEDRLTVRHLACGSCPIACGRLSRIKEGKYAGLELAGPEYEILYSFGSNLEIPDLEFIAACNDYSDRMGMDCESASHAIALAIDAYRMGKFDPGFELKYGDRECVMRLLKMISTRTGVGDLLAEDLRTVEKGLKMEGHAIQVKNLGVGGYDPRVMKGIALSYMVNERGGCYQKASMFMVDLFELADPMSYDDEKVDLLIGREDLFTIMDSFVLCRFLGDAFDMENCAKVLEVLTGEAYGAEELTKISRRIQSILRLWDVREGIDRKDDHLPKRCYEEPVPDGPAKGAVANREEEDRWLDMYYEKRGWDENGRPREEILRS</sequence>
<dbReference type="InterPro" id="IPR013985">
    <property type="entry name" value="Ald_Fedxn_OxRdtase_dom3"/>
</dbReference>
<dbReference type="Pfam" id="PF01314">
    <property type="entry name" value="AFOR_C"/>
    <property type="match status" value="1"/>
</dbReference>
<feature type="domain" description="Aldehyde ferredoxin oxidoreductase N-terminal" evidence="9">
    <location>
        <begin position="5"/>
        <end position="208"/>
    </location>
</feature>
<keyword evidence="3" id="KW-0004">4Fe-4S</keyword>
<dbReference type="GO" id="GO:0009055">
    <property type="term" value="F:electron transfer activity"/>
    <property type="evidence" value="ECO:0007669"/>
    <property type="project" value="InterPro"/>
</dbReference>
<evidence type="ECO:0000259" key="9">
    <source>
        <dbReference type="SMART" id="SM00790"/>
    </source>
</evidence>
<dbReference type="AlphaFoldDB" id="A0A520KU67"/>
<dbReference type="PANTHER" id="PTHR30038">
    <property type="entry name" value="ALDEHYDE FERREDOXIN OXIDOREDUCTASE"/>
    <property type="match status" value="1"/>
</dbReference>
<evidence type="ECO:0000256" key="7">
    <source>
        <dbReference type="ARBA" id="ARBA00023014"/>
    </source>
</evidence>
<protein>
    <submittedName>
        <fullName evidence="10">Aldehyde:ferredoxin oxidoreductase</fullName>
    </submittedName>
</protein>